<keyword evidence="2" id="KW-1185">Reference proteome</keyword>
<protein>
    <submittedName>
        <fullName evidence="1">Uncharacterized protein</fullName>
    </submittedName>
</protein>
<gene>
    <name evidence="1" type="ORF">G3574_00825</name>
</gene>
<name>A0A6B3SPF5_9BURK</name>
<organism evidence="1 2">
    <name type="scientific">Noviherbaspirillum galbum</name>
    <dbReference type="NCBI Taxonomy" id="2709383"/>
    <lineage>
        <taxon>Bacteria</taxon>
        <taxon>Pseudomonadati</taxon>
        <taxon>Pseudomonadota</taxon>
        <taxon>Betaproteobacteria</taxon>
        <taxon>Burkholderiales</taxon>
        <taxon>Oxalobacteraceae</taxon>
        <taxon>Noviherbaspirillum</taxon>
    </lineage>
</organism>
<sequence length="48" mass="5483">MTNEKTLRRQGRRIRDILLILLLLLAIFHEDVLALFRLGASLLGSGQH</sequence>
<accession>A0A6B3SPF5</accession>
<proteinExistence type="predicted"/>
<dbReference type="Proteomes" id="UP000482155">
    <property type="component" value="Unassembled WGS sequence"/>
</dbReference>
<evidence type="ECO:0000313" key="1">
    <source>
        <dbReference type="EMBL" id="NEX59609.1"/>
    </source>
</evidence>
<reference evidence="1 2" key="1">
    <citation type="submission" date="2020-02" db="EMBL/GenBank/DDBJ databases">
        <authorList>
            <person name="Kim M.K."/>
        </authorList>
    </citation>
    <scope>NUCLEOTIDE SEQUENCE [LARGE SCALE GENOMIC DNA]</scope>
    <source>
        <strain evidence="1 2">17J57-3</strain>
    </source>
</reference>
<dbReference type="RefSeq" id="WP_163959930.1">
    <property type="nucleotide sequence ID" value="NZ_JAAIVB010000004.1"/>
</dbReference>
<evidence type="ECO:0000313" key="2">
    <source>
        <dbReference type="Proteomes" id="UP000482155"/>
    </source>
</evidence>
<comment type="caution">
    <text evidence="1">The sequence shown here is derived from an EMBL/GenBank/DDBJ whole genome shotgun (WGS) entry which is preliminary data.</text>
</comment>
<dbReference type="AlphaFoldDB" id="A0A6B3SPF5"/>
<dbReference type="EMBL" id="JAAIVB010000004">
    <property type="protein sequence ID" value="NEX59609.1"/>
    <property type="molecule type" value="Genomic_DNA"/>
</dbReference>